<feature type="region of interest" description="Disordered" evidence="1">
    <location>
        <begin position="195"/>
        <end position="420"/>
    </location>
</feature>
<dbReference type="EMBL" id="JAULSN010000011">
    <property type="protein sequence ID" value="KAK3361630.1"/>
    <property type="molecule type" value="Genomic_DNA"/>
</dbReference>
<dbReference type="Proteomes" id="UP001287356">
    <property type="component" value="Unassembled WGS sequence"/>
</dbReference>
<evidence type="ECO:0000313" key="2">
    <source>
        <dbReference type="EMBL" id="KAK3361630.1"/>
    </source>
</evidence>
<feature type="compositionally biased region" description="Basic and acidic residues" evidence="1">
    <location>
        <begin position="255"/>
        <end position="272"/>
    </location>
</feature>
<reference evidence="2" key="2">
    <citation type="submission" date="2023-06" db="EMBL/GenBank/DDBJ databases">
        <authorList>
            <consortium name="Lawrence Berkeley National Laboratory"/>
            <person name="Haridas S."/>
            <person name="Hensen N."/>
            <person name="Bonometti L."/>
            <person name="Westerberg I."/>
            <person name="Brannstrom I.O."/>
            <person name="Guillou S."/>
            <person name="Cros-Aarteil S."/>
            <person name="Calhoun S."/>
            <person name="Kuo A."/>
            <person name="Mondo S."/>
            <person name="Pangilinan J."/>
            <person name="Riley R."/>
            <person name="Labutti K."/>
            <person name="Andreopoulos B."/>
            <person name="Lipzen A."/>
            <person name="Chen C."/>
            <person name="Yanf M."/>
            <person name="Daum C."/>
            <person name="Ng V."/>
            <person name="Clum A."/>
            <person name="Steindorff A."/>
            <person name="Ohm R."/>
            <person name="Martin F."/>
            <person name="Silar P."/>
            <person name="Natvig D."/>
            <person name="Lalanne C."/>
            <person name="Gautier V."/>
            <person name="Ament-Velasquez S.L."/>
            <person name="Kruys A."/>
            <person name="Hutchinson M.I."/>
            <person name="Powell A.J."/>
            <person name="Barry K."/>
            <person name="Miller A.N."/>
            <person name="Grigoriev I.V."/>
            <person name="Debuchy R."/>
            <person name="Gladieux P."/>
            <person name="Thoren M.H."/>
            <person name="Johannesson H."/>
        </authorList>
    </citation>
    <scope>NUCLEOTIDE SEQUENCE</scope>
    <source>
        <strain evidence="2">CBS 958.72</strain>
    </source>
</reference>
<dbReference type="AlphaFoldDB" id="A0AAE0MZ05"/>
<name>A0AAE0MZ05_9PEZI</name>
<feature type="compositionally biased region" description="Low complexity" evidence="1">
    <location>
        <begin position="56"/>
        <end position="85"/>
    </location>
</feature>
<gene>
    <name evidence="2" type="ORF">B0T24DRAFT_112310</name>
</gene>
<protein>
    <submittedName>
        <fullName evidence="2">Uncharacterized protein</fullName>
    </submittedName>
</protein>
<keyword evidence="3" id="KW-1185">Reference proteome</keyword>
<feature type="compositionally biased region" description="Basic and acidic residues" evidence="1">
    <location>
        <begin position="94"/>
        <end position="109"/>
    </location>
</feature>
<evidence type="ECO:0000256" key="1">
    <source>
        <dbReference type="SAM" id="MobiDB-lite"/>
    </source>
</evidence>
<reference evidence="2" key="1">
    <citation type="journal article" date="2023" name="Mol. Phylogenet. Evol.">
        <title>Genome-scale phylogeny and comparative genomics of the fungal order Sordariales.</title>
        <authorList>
            <person name="Hensen N."/>
            <person name="Bonometti L."/>
            <person name="Westerberg I."/>
            <person name="Brannstrom I.O."/>
            <person name="Guillou S."/>
            <person name="Cros-Aarteil S."/>
            <person name="Calhoun S."/>
            <person name="Haridas S."/>
            <person name="Kuo A."/>
            <person name="Mondo S."/>
            <person name="Pangilinan J."/>
            <person name="Riley R."/>
            <person name="LaButti K."/>
            <person name="Andreopoulos B."/>
            <person name="Lipzen A."/>
            <person name="Chen C."/>
            <person name="Yan M."/>
            <person name="Daum C."/>
            <person name="Ng V."/>
            <person name="Clum A."/>
            <person name="Steindorff A."/>
            <person name="Ohm R.A."/>
            <person name="Martin F."/>
            <person name="Silar P."/>
            <person name="Natvig D.O."/>
            <person name="Lalanne C."/>
            <person name="Gautier V."/>
            <person name="Ament-Velasquez S.L."/>
            <person name="Kruys A."/>
            <person name="Hutchinson M.I."/>
            <person name="Powell A.J."/>
            <person name="Barry K."/>
            <person name="Miller A.N."/>
            <person name="Grigoriev I.V."/>
            <person name="Debuchy R."/>
            <person name="Gladieux P."/>
            <person name="Hiltunen Thoren M."/>
            <person name="Johannesson H."/>
        </authorList>
    </citation>
    <scope>NUCLEOTIDE SEQUENCE</scope>
    <source>
        <strain evidence="2">CBS 958.72</strain>
    </source>
</reference>
<sequence>MDVDQFGGRTDDDLFSDDFEPATAGEALTVVAAAVERSVPGALADTSVSLEAEAITPSTTQETQAAQQAQAAQPAQPIQAAPQATKFLAQSRHNRPDRPPRPSKSDKAKPKATANANVSSPQPPAVTSPVTTNEPAPANRDKEKDGGGKNTASATSDARLGSGANPRTKLTEMELAAKMEQMRILSAEKTRRFELTQRDESEHAVALAKGMEEARRRRAEEAQKRRLADEDRRRMEDERAKNRERKLHAMGMKEGGWDEGKEERIREEDQRGFRSAHGGVRGTRNPGLAGSRYAVPDALDGSTEDNSLPDGNVVSLRGRASRDRKPRGERGGRGGQRGGRGASGLGANAANGLQDQGRAQAPAASPPGPAPKPEDFPALPQPIPKQLDTTKVGNNIAEEIPLSPAPGRWADEVAAADAVS</sequence>
<feature type="compositionally biased region" description="Basic and acidic residues" evidence="1">
    <location>
        <begin position="320"/>
        <end position="332"/>
    </location>
</feature>
<feature type="compositionally biased region" description="Gly residues" evidence="1">
    <location>
        <begin position="333"/>
        <end position="344"/>
    </location>
</feature>
<evidence type="ECO:0000313" key="3">
    <source>
        <dbReference type="Proteomes" id="UP001287356"/>
    </source>
</evidence>
<organism evidence="2 3">
    <name type="scientific">Lasiosphaeria ovina</name>
    <dbReference type="NCBI Taxonomy" id="92902"/>
    <lineage>
        <taxon>Eukaryota</taxon>
        <taxon>Fungi</taxon>
        <taxon>Dikarya</taxon>
        <taxon>Ascomycota</taxon>
        <taxon>Pezizomycotina</taxon>
        <taxon>Sordariomycetes</taxon>
        <taxon>Sordariomycetidae</taxon>
        <taxon>Sordariales</taxon>
        <taxon>Lasiosphaeriaceae</taxon>
        <taxon>Lasiosphaeria</taxon>
    </lineage>
</organism>
<comment type="caution">
    <text evidence="2">The sequence shown here is derived from an EMBL/GenBank/DDBJ whole genome shotgun (WGS) entry which is preliminary data.</text>
</comment>
<feature type="region of interest" description="Disordered" evidence="1">
    <location>
        <begin position="56"/>
        <end position="171"/>
    </location>
</feature>
<feature type="compositionally biased region" description="Basic and acidic residues" evidence="1">
    <location>
        <begin position="210"/>
        <end position="241"/>
    </location>
</feature>
<accession>A0AAE0MZ05</accession>
<proteinExistence type="predicted"/>